<evidence type="ECO:0008006" key="5">
    <source>
        <dbReference type="Google" id="ProtNLM"/>
    </source>
</evidence>
<dbReference type="STRING" id="331657.A0A4U0WP94"/>
<evidence type="ECO:0000313" key="3">
    <source>
        <dbReference type="EMBL" id="TKA65140.1"/>
    </source>
</evidence>
<feature type="signal peptide" evidence="2">
    <location>
        <begin position="1"/>
        <end position="17"/>
    </location>
</feature>
<feature type="chain" id="PRO_5020462638" description="RlpA-like protein double-psi beta-barrel domain-containing protein" evidence="2">
    <location>
        <begin position="18"/>
        <end position="309"/>
    </location>
</feature>
<name>A0A4U0WP94_9PEZI</name>
<dbReference type="PANTHER" id="PTHR31836">
    <property type="match status" value="1"/>
</dbReference>
<dbReference type="PANTHER" id="PTHR31836:SF28">
    <property type="entry name" value="SRCR DOMAIN-CONTAINING PROTEIN-RELATED"/>
    <property type="match status" value="1"/>
</dbReference>
<dbReference type="EMBL" id="NAJN01001173">
    <property type="protein sequence ID" value="TKA65140.1"/>
    <property type="molecule type" value="Genomic_DNA"/>
</dbReference>
<dbReference type="OrthoDB" id="623670at2759"/>
<comment type="caution">
    <text evidence="3">The sequence shown here is derived from an EMBL/GenBank/DDBJ whole genome shotgun (WGS) entry which is preliminary data.</text>
</comment>
<dbReference type="AlphaFoldDB" id="A0A4U0WP94"/>
<reference evidence="3 4" key="1">
    <citation type="submission" date="2017-03" db="EMBL/GenBank/DDBJ databases">
        <title>Genomes of endolithic fungi from Antarctica.</title>
        <authorList>
            <person name="Coleine C."/>
            <person name="Masonjones S."/>
            <person name="Stajich J.E."/>
        </authorList>
    </citation>
    <scope>NUCLEOTIDE SEQUENCE [LARGE SCALE GENOMIC DNA]</scope>
    <source>
        <strain evidence="3 4">CCFEE 5187</strain>
    </source>
</reference>
<gene>
    <name evidence="3" type="ORF">B0A49_11154</name>
</gene>
<organism evidence="3 4">
    <name type="scientific">Cryomyces minteri</name>
    <dbReference type="NCBI Taxonomy" id="331657"/>
    <lineage>
        <taxon>Eukaryota</taxon>
        <taxon>Fungi</taxon>
        <taxon>Dikarya</taxon>
        <taxon>Ascomycota</taxon>
        <taxon>Pezizomycotina</taxon>
        <taxon>Dothideomycetes</taxon>
        <taxon>Dothideomycetes incertae sedis</taxon>
        <taxon>Cryomyces</taxon>
    </lineage>
</organism>
<keyword evidence="1 2" id="KW-0732">Signal</keyword>
<dbReference type="CDD" id="cd22191">
    <property type="entry name" value="DPBB_RlpA_EXP_N-like"/>
    <property type="match status" value="1"/>
</dbReference>
<sequence length="309" mass="31023">MKSSIIALSSFLSLVAAVPLQKRDIVWVTETAEVVETVAVTTTVWVDYPGPTFRAAQAQTTPADGLIASFSSYRGRNSAASSASSVAVVSTSSSVATLTSSFVVASTVSSAVPTSTVTVAKTTTTSSTVVVQSTTSSSSVAAAARTTTSTTPVAAPVTTSAAPSTTSTTSVYVAPTTSAAAPVTTSATPVTTTSAAPASAVSAASGAKYTGDITHYDVGLGSCGWTSTADEAVVAIPHVMMANPANPNLNPKCGKYITISYAGATHQAKIVDTCGGCDNAAIDLSNSLFTAVAPNGDGRVHGIEWWYNN</sequence>
<evidence type="ECO:0000256" key="2">
    <source>
        <dbReference type="SAM" id="SignalP"/>
    </source>
</evidence>
<evidence type="ECO:0000256" key="1">
    <source>
        <dbReference type="ARBA" id="ARBA00022729"/>
    </source>
</evidence>
<proteinExistence type="predicted"/>
<protein>
    <recommendedName>
        <fullName evidence="5">RlpA-like protein double-psi beta-barrel domain-containing protein</fullName>
    </recommendedName>
</protein>
<dbReference type="Proteomes" id="UP000308768">
    <property type="component" value="Unassembled WGS sequence"/>
</dbReference>
<dbReference type="InterPro" id="IPR036908">
    <property type="entry name" value="RlpA-like_sf"/>
</dbReference>
<accession>A0A4U0WP94</accession>
<dbReference type="Gene3D" id="2.40.40.10">
    <property type="entry name" value="RlpA-like domain"/>
    <property type="match status" value="1"/>
</dbReference>
<keyword evidence="4" id="KW-1185">Reference proteome</keyword>
<dbReference type="InterPro" id="IPR051477">
    <property type="entry name" value="Expansin_CellWall"/>
</dbReference>
<evidence type="ECO:0000313" key="4">
    <source>
        <dbReference type="Proteomes" id="UP000308768"/>
    </source>
</evidence>
<dbReference type="SUPFAM" id="SSF50685">
    <property type="entry name" value="Barwin-like endoglucanases"/>
    <property type="match status" value="1"/>
</dbReference>